<feature type="non-terminal residue" evidence="1">
    <location>
        <position position="72"/>
    </location>
</feature>
<accession>A0A1G8VV08</accession>
<proteinExistence type="predicted"/>
<keyword evidence="2" id="KW-1185">Reference proteome</keyword>
<evidence type="ECO:0008006" key="3">
    <source>
        <dbReference type="Google" id="ProtNLM"/>
    </source>
</evidence>
<dbReference type="OrthoDB" id="5289737at2"/>
<dbReference type="Proteomes" id="UP000199527">
    <property type="component" value="Unassembled WGS sequence"/>
</dbReference>
<dbReference type="AlphaFoldDB" id="A0A1G8VV08"/>
<reference evidence="2" key="1">
    <citation type="submission" date="2016-10" db="EMBL/GenBank/DDBJ databases">
        <authorList>
            <person name="Varghese N."/>
            <person name="Submissions S."/>
        </authorList>
    </citation>
    <scope>NUCLEOTIDE SEQUENCE [LARGE SCALE GENOMIC DNA]</scope>
    <source>
        <strain evidence="2">DSM 23317</strain>
    </source>
</reference>
<dbReference type="EMBL" id="FNEM01000012">
    <property type="protein sequence ID" value="SDJ69918.1"/>
    <property type="molecule type" value="Genomic_DNA"/>
</dbReference>
<organism evidence="1 2">
    <name type="scientific">Ferrimonas sediminum</name>
    <dbReference type="NCBI Taxonomy" id="718193"/>
    <lineage>
        <taxon>Bacteria</taxon>
        <taxon>Pseudomonadati</taxon>
        <taxon>Pseudomonadota</taxon>
        <taxon>Gammaproteobacteria</taxon>
        <taxon>Alteromonadales</taxon>
        <taxon>Ferrimonadaceae</taxon>
        <taxon>Ferrimonas</taxon>
    </lineage>
</organism>
<evidence type="ECO:0000313" key="2">
    <source>
        <dbReference type="Proteomes" id="UP000199527"/>
    </source>
</evidence>
<gene>
    <name evidence="1" type="ORF">SAMN04488540_1121</name>
</gene>
<evidence type="ECO:0000313" key="1">
    <source>
        <dbReference type="EMBL" id="SDJ69918.1"/>
    </source>
</evidence>
<protein>
    <recommendedName>
        <fullName evidence="3">Transposase</fullName>
    </recommendedName>
</protein>
<sequence>MVKANTLFVGLDVHKESTDVALVSDTVGDAVCYYGTILTNLRAFDKLLKQQAAKANKLCVVYEAGPCGFWLY</sequence>
<name>A0A1G8VV08_9GAMM</name>